<gene>
    <name evidence="1" type="ORF">DFP97_112110</name>
</gene>
<organism evidence="1 2">
    <name type="scientific">Paenibacillus prosopidis</name>
    <dbReference type="NCBI Taxonomy" id="630520"/>
    <lineage>
        <taxon>Bacteria</taxon>
        <taxon>Bacillati</taxon>
        <taxon>Bacillota</taxon>
        <taxon>Bacilli</taxon>
        <taxon>Bacillales</taxon>
        <taxon>Paenibacillaceae</taxon>
        <taxon>Paenibacillus</taxon>
    </lineage>
</organism>
<comment type="caution">
    <text evidence="1">The sequence shown here is derived from an EMBL/GenBank/DDBJ whole genome shotgun (WGS) entry which is preliminary data.</text>
</comment>
<sequence length="47" mass="5701">MSHPDESGNVQYYKAPLYITIRIHVKAHFIRFLANADAIWWMLRNRR</sequence>
<dbReference type="AlphaFoldDB" id="A0A368VUF1"/>
<evidence type="ECO:0000313" key="2">
    <source>
        <dbReference type="Proteomes" id="UP000252415"/>
    </source>
</evidence>
<accession>A0A368VUF1</accession>
<protein>
    <submittedName>
        <fullName evidence="1">Uncharacterized protein</fullName>
    </submittedName>
</protein>
<keyword evidence="2" id="KW-1185">Reference proteome</keyword>
<evidence type="ECO:0000313" key="1">
    <source>
        <dbReference type="EMBL" id="RCW44246.1"/>
    </source>
</evidence>
<dbReference type="Proteomes" id="UP000252415">
    <property type="component" value="Unassembled WGS sequence"/>
</dbReference>
<proteinExistence type="predicted"/>
<dbReference type="EMBL" id="QPJD01000012">
    <property type="protein sequence ID" value="RCW44246.1"/>
    <property type="molecule type" value="Genomic_DNA"/>
</dbReference>
<reference evidence="1 2" key="1">
    <citation type="submission" date="2018-07" db="EMBL/GenBank/DDBJ databases">
        <title>Genomic Encyclopedia of Type Strains, Phase III (KMG-III): the genomes of soil and plant-associated and newly described type strains.</title>
        <authorList>
            <person name="Whitman W."/>
        </authorList>
    </citation>
    <scope>NUCLEOTIDE SEQUENCE [LARGE SCALE GENOMIC DNA]</scope>
    <source>
        <strain evidence="1 2">CECT 7506</strain>
    </source>
</reference>
<name>A0A368VUF1_9BACL</name>